<dbReference type="Proteomes" id="UP000824076">
    <property type="component" value="Unassembled WGS sequence"/>
</dbReference>
<reference evidence="2" key="1">
    <citation type="submission" date="2020-10" db="EMBL/GenBank/DDBJ databases">
        <authorList>
            <person name="Gilroy R."/>
        </authorList>
    </citation>
    <scope>NUCLEOTIDE SEQUENCE</scope>
    <source>
        <strain evidence="2">17073</strain>
    </source>
</reference>
<dbReference type="EMBL" id="DVMS01000206">
    <property type="protein sequence ID" value="HIU39475.1"/>
    <property type="molecule type" value="Genomic_DNA"/>
</dbReference>
<feature type="transmembrane region" description="Helical" evidence="1">
    <location>
        <begin position="58"/>
        <end position="81"/>
    </location>
</feature>
<name>A0A9D1LH83_9BACT</name>
<keyword evidence="1" id="KW-0812">Transmembrane</keyword>
<keyword evidence="1" id="KW-1133">Transmembrane helix</keyword>
<feature type="non-terminal residue" evidence="2">
    <location>
        <position position="113"/>
    </location>
</feature>
<feature type="transmembrane region" description="Helical" evidence="1">
    <location>
        <begin position="26"/>
        <end position="46"/>
    </location>
</feature>
<protein>
    <submittedName>
        <fullName evidence="2">Uncharacterized protein</fullName>
    </submittedName>
</protein>
<comment type="caution">
    <text evidence="2">The sequence shown here is derived from an EMBL/GenBank/DDBJ whole genome shotgun (WGS) entry which is preliminary data.</text>
</comment>
<dbReference type="AlphaFoldDB" id="A0A9D1LH83"/>
<evidence type="ECO:0000313" key="2">
    <source>
        <dbReference type="EMBL" id="HIU39475.1"/>
    </source>
</evidence>
<evidence type="ECO:0000313" key="3">
    <source>
        <dbReference type="Proteomes" id="UP000824076"/>
    </source>
</evidence>
<accession>A0A9D1LH83</accession>
<keyword evidence="1" id="KW-0472">Membrane</keyword>
<proteinExistence type="predicted"/>
<sequence>MRKDSFKLVRFAQTLKLDIVGNAKTYAFQLLVLYGLLFIGLLIIMLDEMKPDQSFDMISMMFALWTTFVGVCGGIFYASLLMKPFSRKQARLSYLMLPASNLEKFLSRALIVT</sequence>
<evidence type="ECO:0000256" key="1">
    <source>
        <dbReference type="SAM" id="Phobius"/>
    </source>
</evidence>
<reference evidence="2" key="2">
    <citation type="journal article" date="2021" name="PeerJ">
        <title>Extensive microbial diversity within the chicken gut microbiome revealed by metagenomics and culture.</title>
        <authorList>
            <person name="Gilroy R."/>
            <person name="Ravi A."/>
            <person name="Getino M."/>
            <person name="Pursley I."/>
            <person name="Horton D.L."/>
            <person name="Alikhan N.F."/>
            <person name="Baker D."/>
            <person name="Gharbi K."/>
            <person name="Hall N."/>
            <person name="Watson M."/>
            <person name="Adriaenssens E.M."/>
            <person name="Foster-Nyarko E."/>
            <person name="Jarju S."/>
            <person name="Secka A."/>
            <person name="Antonio M."/>
            <person name="Oren A."/>
            <person name="Chaudhuri R.R."/>
            <person name="La Ragione R."/>
            <person name="Hildebrand F."/>
            <person name="Pallen M.J."/>
        </authorList>
    </citation>
    <scope>NUCLEOTIDE SEQUENCE</scope>
    <source>
        <strain evidence="2">17073</strain>
    </source>
</reference>
<organism evidence="2 3">
    <name type="scientific">Candidatus Limisoma intestinavium</name>
    <dbReference type="NCBI Taxonomy" id="2840856"/>
    <lineage>
        <taxon>Bacteria</taxon>
        <taxon>Pseudomonadati</taxon>
        <taxon>Bacteroidota</taxon>
        <taxon>Bacteroidia</taxon>
        <taxon>Bacteroidales</taxon>
        <taxon>Candidatus Limisoma</taxon>
    </lineage>
</organism>
<gene>
    <name evidence="2" type="ORF">IAD18_07410</name>
</gene>